<dbReference type="Pfam" id="PF00534">
    <property type="entry name" value="Glycos_transf_1"/>
    <property type="match status" value="1"/>
</dbReference>
<dbReference type="Gene3D" id="3.40.50.2000">
    <property type="entry name" value="Glycogen Phosphorylase B"/>
    <property type="match status" value="2"/>
</dbReference>
<evidence type="ECO:0000259" key="2">
    <source>
        <dbReference type="Pfam" id="PF13439"/>
    </source>
</evidence>
<dbReference type="STRING" id="234267.Acid_4653"/>
<dbReference type="SUPFAM" id="SSF53756">
    <property type="entry name" value="UDP-Glycosyltransferase/glycogen phosphorylase"/>
    <property type="match status" value="1"/>
</dbReference>
<dbReference type="eggNOG" id="COG0438">
    <property type="taxonomic scope" value="Bacteria"/>
</dbReference>
<gene>
    <name evidence="3" type="ordered locus">Acid_4653</name>
</gene>
<name>Q01XK3_SOLUE</name>
<dbReference type="HOGENOM" id="CLU_009583_2_5_0"/>
<protein>
    <submittedName>
        <fullName evidence="3">Glycosyl transferase, group 1</fullName>
    </submittedName>
</protein>
<dbReference type="InParanoid" id="Q01XK3"/>
<sequence>MPETPTRVIMLATYFPKPLNLLMGNWALRQAQALRRNGIEITVISLTAWVPETLALTKGARAYAACPEWHEWDGLRVFYPRWIWYPVGPTRTLNERYPSVGLNVGWMSVKRKLLDLVREFRPDLIYAHHTAVNGYVATRIKESTGLSFLVTDHDFGEIEACRKYPIRRSMFHEVIRESSGMIAVSRRMESEVRSQFPSARACTIPNGADPVSRSMLESPRPPELRGRLVVFSCGTFYPRKGFPVLIDAFASIARKYPDVVLRIAGDGEQKAEIEERIRQNGLEHRVSLLGSLPHSSIIQEMVWCDVFALIGWDEPFATVYLEALSAGKPVVCCSDGGITDCLRDGEHGFTVPPRDAAAAGVALDRLLGHERLRNQFGESALRLFESSLTWDRHASRMIELFSGVLNRRAAIPQ</sequence>
<evidence type="ECO:0000313" key="3">
    <source>
        <dbReference type="EMBL" id="ABJ85612.1"/>
    </source>
</evidence>
<dbReference type="OrthoDB" id="9795068at2"/>
<keyword evidence="3" id="KW-0808">Transferase</keyword>
<feature type="domain" description="Glycosyl transferase family 1" evidence="1">
    <location>
        <begin position="226"/>
        <end position="380"/>
    </location>
</feature>
<dbReference type="KEGG" id="sus:Acid_4653"/>
<dbReference type="InterPro" id="IPR028098">
    <property type="entry name" value="Glyco_trans_4-like_N"/>
</dbReference>
<reference evidence="3" key="1">
    <citation type="submission" date="2006-10" db="EMBL/GenBank/DDBJ databases">
        <title>Complete sequence of Solibacter usitatus Ellin6076.</title>
        <authorList>
            <consortium name="US DOE Joint Genome Institute"/>
            <person name="Copeland A."/>
            <person name="Lucas S."/>
            <person name="Lapidus A."/>
            <person name="Barry K."/>
            <person name="Detter J.C."/>
            <person name="Glavina del Rio T."/>
            <person name="Hammon N."/>
            <person name="Israni S."/>
            <person name="Dalin E."/>
            <person name="Tice H."/>
            <person name="Pitluck S."/>
            <person name="Thompson L.S."/>
            <person name="Brettin T."/>
            <person name="Bruce D."/>
            <person name="Han C."/>
            <person name="Tapia R."/>
            <person name="Gilna P."/>
            <person name="Schmutz J."/>
            <person name="Larimer F."/>
            <person name="Land M."/>
            <person name="Hauser L."/>
            <person name="Kyrpides N."/>
            <person name="Mikhailova N."/>
            <person name="Janssen P.H."/>
            <person name="Kuske C.R."/>
            <person name="Richardson P."/>
        </authorList>
    </citation>
    <scope>NUCLEOTIDE SEQUENCE</scope>
    <source>
        <strain evidence="3">Ellin6076</strain>
    </source>
</reference>
<dbReference type="CAZy" id="GT4">
    <property type="family name" value="Glycosyltransferase Family 4"/>
</dbReference>
<dbReference type="Pfam" id="PF13439">
    <property type="entry name" value="Glyco_transf_4"/>
    <property type="match status" value="1"/>
</dbReference>
<evidence type="ECO:0000259" key="1">
    <source>
        <dbReference type="Pfam" id="PF00534"/>
    </source>
</evidence>
<dbReference type="PANTHER" id="PTHR12526">
    <property type="entry name" value="GLYCOSYLTRANSFERASE"/>
    <property type="match status" value="1"/>
</dbReference>
<accession>Q01XK3</accession>
<dbReference type="GO" id="GO:0016757">
    <property type="term" value="F:glycosyltransferase activity"/>
    <property type="evidence" value="ECO:0007669"/>
    <property type="project" value="InterPro"/>
</dbReference>
<dbReference type="InterPro" id="IPR001296">
    <property type="entry name" value="Glyco_trans_1"/>
</dbReference>
<proteinExistence type="predicted"/>
<organism evidence="3">
    <name type="scientific">Solibacter usitatus (strain Ellin6076)</name>
    <dbReference type="NCBI Taxonomy" id="234267"/>
    <lineage>
        <taxon>Bacteria</taxon>
        <taxon>Pseudomonadati</taxon>
        <taxon>Acidobacteriota</taxon>
        <taxon>Terriglobia</taxon>
        <taxon>Bryobacterales</taxon>
        <taxon>Solibacteraceae</taxon>
        <taxon>Candidatus Solibacter</taxon>
    </lineage>
</organism>
<dbReference type="EMBL" id="CP000473">
    <property type="protein sequence ID" value="ABJ85612.1"/>
    <property type="molecule type" value="Genomic_DNA"/>
</dbReference>
<dbReference type="AlphaFoldDB" id="Q01XK3"/>
<feature type="domain" description="Glycosyltransferase subfamily 4-like N-terminal" evidence="2">
    <location>
        <begin position="25"/>
        <end position="210"/>
    </location>
</feature>